<dbReference type="NCBIfam" id="TIGR01494">
    <property type="entry name" value="ATPase_P-type"/>
    <property type="match status" value="1"/>
</dbReference>
<dbReference type="InterPro" id="IPR001757">
    <property type="entry name" value="P_typ_ATPase"/>
</dbReference>
<feature type="transmembrane region" description="Helical" evidence="2">
    <location>
        <begin position="151"/>
        <end position="176"/>
    </location>
</feature>
<comment type="caution">
    <text evidence="3">The sequence shown here is derived from an EMBL/GenBank/DDBJ whole genome shotgun (WGS) entry which is preliminary data.</text>
</comment>
<sequence>MALSYSNQIDILSKPGGKVFSQAQPRHKQDIVKMLKQIREIVAMTGDGPALKLADIGIAIGITSKEASDMVLANDNFSTIISAVAEGRSTHNNMKAFIRYLISSNVGEVISIFMAASLGLPECMILVQLLWVNLAKYYFLTQSLLEGDRAFVGIATVGVFIVWYTQASFLGIYLFADGHTLVELSQLHSWGECPTWSNFSASPFTVSGDGWDHVVLRPL</sequence>
<proteinExistence type="predicted"/>
<feature type="transmembrane region" description="Helical" evidence="2">
    <location>
        <begin position="109"/>
        <end position="131"/>
    </location>
</feature>
<keyword evidence="2" id="KW-1133">Transmembrane helix</keyword>
<dbReference type="AlphaFoldDB" id="A0ABD1GZW7"/>
<keyword evidence="2" id="KW-0472">Membrane</keyword>
<reference evidence="3 4" key="1">
    <citation type="submission" date="2024-06" db="EMBL/GenBank/DDBJ databases">
        <title>A chromosome level genome sequence of Diviner's sage (Salvia divinorum).</title>
        <authorList>
            <person name="Ford S.A."/>
            <person name="Ro D.-K."/>
            <person name="Ness R.W."/>
            <person name="Phillips M.A."/>
        </authorList>
    </citation>
    <scope>NUCLEOTIDE SEQUENCE [LARGE SCALE GENOMIC DNA]</scope>
    <source>
        <strain evidence="3">SAF-2024a</strain>
        <tissue evidence="3">Leaf</tissue>
    </source>
</reference>
<dbReference type="Proteomes" id="UP001567538">
    <property type="component" value="Unassembled WGS sequence"/>
</dbReference>
<accession>A0ABD1GZW7</accession>
<keyword evidence="4" id="KW-1185">Reference proteome</keyword>
<dbReference type="Gene3D" id="3.40.50.1000">
    <property type="entry name" value="HAD superfamily/HAD-like"/>
    <property type="match status" value="1"/>
</dbReference>
<keyword evidence="1" id="KW-0460">Magnesium</keyword>
<dbReference type="InterPro" id="IPR036412">
    <property type="entry name" value="HAD-like_sf"/>
</dbReference>
<dbReference type="InterPro" id="IPR023214">
    <property type="entry name" value="HAD_sf"/>
</dbReference>
<dbReference type="Gene3D" id="1.20.1110.10">
    <property type="entry name" value="Calcium-transporting ATPase, transmembrane domain"/>
    <property type="match status" value="1"/>
</dbReference>
<gene>
    <name evidence="3" type="primary">LCA1</name>
    <name evidence="3" type="ORF">AAHA92_17786</name>
</gene>
<evidence type="ECO:0000256" key="2">
    <source>
        <dbReference type="SAM" id="Phobius"/>
    </source>
</evidence>
<name>A0ABD1GZW7_SALDI</name>
<dbReference type="EMBL" id="JBEAFC010000007">
    <property type="protein sequence ID" value="KAL1549717.1"/>
    <property type="molecule type" value="Genomic_DNA"/>
</dbReference>
<dbReference type="PANTHER" id="PTHR42861">
    <property type="entry name" value="CALCIUM-TRANSPORTING ATPASE"/>
    <property type="match status" value="1"/>
</dbReference>
<evidence type="ECO:0000313" key="3">
    <source>
        <dbReference type="EMBL" id="KAL1549717.1"/>
    </source>
</evidence>
<dbReference type="SUPFAM" id="SSF56784">
    <property type="entry name" value="HAD-like"/>
    <property type="match status" value="1"/>
</dbReference>
<evidence type="ECO:0000313" key="4">
    <source>
        <dbReference type="Proteomes" id="UP001567538"/>
    </source>
</evidence>
<evidence type="ECO:0000256" key="1">
    <source>
        <dbReference type="ARBA" id="ARBA00022842"/>
    </source>
</evidence>
<organism evidence="3 4">
    <name type="scientific">Salvia divinorum</name>
    <name type="common">Maria pastora</name>
    <name type="synonym">Diviner's sage</name>
    <dbReference type="NCBI Taxonomy" id="28513"/>
    <lineage>
        <taxon>Eukaryota</taxon>
        <taxon>Viridiplantae</taxon>
        <taxon>Streptophyta</taxon>
        <taxon>Embryophyta</taxon>
        <taxon>Tracheophyta</taxon>
        <taxon>Spermatophyta</taxon>
        <taxon>Magnoliopsida</taxon>
        <taxon>eudicotyledons</taxon>
        <taxon>Gunneridae</taxon>
        <taxon>Pentapetalae</taxon>
        <taxon>asterids</taxon>
        <taxon>lamiids</taxon>
        <taxon>Lamiales</taxon>
        <taxon>Lamiaceae</taxon>
        <taxon>Nepetoideae</taxon>
        <taxon>Mentheae</taxon>
        <taxon>Salviinae</taxon>
        <taxon>Salvia</taxon>
        <taxon>Salvia subgen. Calosphace</taxon>
    </lineage>
</organism>
<protein>
    <submittedName>
        <fullName evidence="3">Calcium-transporting ATPase, endoplasmic reticulum-type</fullName>
    </submittedName>
</protein>
<keyword evidence="2" id="KW-0812">Transmembrane</keyword>